<feature type="domain" description="DNA-directed DNA polymerase family A palm" evidence="3">
    <location>
        <begin position="2"/>
        <end position="186"/>
    </location>
</feature>
<reference evidence="4" key="1">
    <citation type="submission" date="2020-04" db="EMBL/GenBank/DDBJ databases">
        <authorList>
            <person name="Chiriac C."/>
            <person name="Salcher M."/>
            <person name="Ghai R."/>
            <person name="Kavagutti S V."/>
        </authorList>
    </citation>
    <scope>NUCLEOTIDE SEQUENCE</scope>
</reference>
<dbReference type="Gene3D" id="1.10.150.20">
    <property type="entry name" value="5' to 3' exonuclease, C-terminal subdomain"/>
    <property type="match status" value="1"/>
</dbReference>
<organism evidence="4">
    <name type="scientific">uncultured Caudovirales phage</name>
    <dbReference type="NCBI Taxonomy" id="2100421"/>
    <lineage>
        <taxon>Viruses</taxon>
        <taxon>Duplodnaviria</taxon>
        <taxon>Heunggongvirae</taxon>
        <taxon>Uroviricota</taxon>
        <taxon>Caudoviricetes</taxon>
        <taxon>Peduoviridae</taxon>
        <taxon>Maltschvirus</taxon>
        <taxon>Maltschvirus maltsch</taxon>
    </lineage>
</organism>
<keyword evidence="2" id="KW-1194">Viral DNA replication</keyword>
<evidence type="ECO:0000313" key="4">
    <source>
        <dbReference type="EMBL" id="CAB4139547.1"/>
    </source>
</evidence>
<dbReference type="InterPro" id="IPR001098">
    <property type="entry name" value="DNA-dir_DNA_pol_A_palm_dom"/>
</dbReference>
<dbReference type="SMART" id="SM00482">
    <property type="entry name" value="POLAc"/>
    <property type="match status" value="1"/>
</dbReference>
<keyword evidence="4" id="KW-0808">Transferase</keyword>
<dbReference type="InterPro" id="IPR043502">
    <property type="entry name" value="DNA/RNA_pol_sf"/>
</dbReference>
<accession>A0A6J5M2E9</accession>
<dbReference type="PRINTS" id="PR00868">
    <property type="entry name" value="DNAPOLI"/>
</dbReference>
<evidence type="ECO:0000259" key="3">
    <source>
        <dbReference type="SMART" id="SM00482"/>
    </source>
</evidence>
<dbReference type="GO" id="GO:0003887">
    <property type="term" value="F:DNA-directed DNA polymerase activity"/>
    <property type="evidence" value="ECO:0007669"/>
    <property type="project" value="UniProtKB-KW"/>
</dbReference>
<dbReference type="PANTHER" id="PTHR10133:SF27">
    <property type="entry name" value="DNA POLYMERASE NU"/>
    <property type="match status" value="1"/>
</dbReference>
<sequence>MLLQADAKQLEWVGATFFSQDSVALKEIWNEVDQHSDNQKRFGLPSRLIAKTFVFRLIYGGSAYSYANDPDFKDIGNESFWQGIIDEFYKKYSGLKQWHDKIFFEAKRDRKLIMPTGRIYYYEPEIRNGKVNYPRTKILNYPVQGLGADLMSIARVSLRNRLKGMEAIQMVNTVHDSIILDFDQKVWDNISIVNIVDKCFNDVPANFNKLFGKEFNLPMRVECQIGPNWGDMEIVNANHSN</sequence>
<dbReference type="EMBL" id="LR796361">
    <property type="protein sequence ID" value="CAB4139547.1"/>
    <property type="molecule type" value="Genomic_DNA"/>
</dbReference>
<keyword evidence="4" id="KW-0239">DNA-directed DNA polymerase</keyword>
<name>A0A6J5M2E9_9CAUD</name>
<dbReference type="Pfam" id="PF00476">
    <property type="entry name" value="DNA_pol_A"/>
    <property type="match status" value="1"/>
</dbReference>
<gene>
    <name evidence="4" type="ORF">UFOVP342_49</name>
</gene>
<dbReference type="InterPro" id="IPR002298">
    <property type="entry name" value="DNA_polymerase_A"/>
</dbReference>
<keyword evidence="1" id="KW-0235">DNA replication</keyword>
<dbReference type="SUPFAM" id="SSF56672">
    <property type="entry name" value="DNA/RNA polymerases"/>
    <property type="match status" value="1"/>
</dbReference>
<dbReference type="PANTHER" id="PTHR10133">
    <property type="entry name" value="DNA POLYMERASE I"/>
    <property type="match status" value="1"/>
</dbReference>
<keyword evidence="4" id="KW-0548">Nucleotidyltransferase</keyword>
<dbReference type="GO" id="GO:0006261">
    <property type="term" value="P:DNA-templated DNA replication"/>
    <property type="evidence" value="ECO:0007669"/>
    <property type="project" value="InterPro"/>
</dbReference>
<dbReference type="GO" id="GO:0006302">
    <property type="term" value="P:double-strand break repair"/>
    <property type="evidence" value="ECO:0007669"/>
    <property type="project" value="TreeGrafter"/>
</dbReference>
<evidence type="ECO:0000256" key="2">
    <source>
        <dbReference type="ARBA" id="ARBA00023109"/>
    </source>
</evidence>
<evidence type="ECO:0000256" key="1">
    <source>
        <dbReference type="ARBA" id="ARBA00022705"/>
    </source>
</evidence>
<dbReference type="Gene3D" id="3.30.70.370">
    <property type="match status" value="1"/>
</dbReference>
<dbReference type="GO" id="GO:0039693">
    <property type="term" value="P:viral DNA genome replication"/>
    <property type="evidence" value="ECO:0007669"/>
    <property type="project" value="UniProtKB-KW"/>
</dbReference>
<proteinExistence type="predicted"/>
<dbReference type="GO" id="GO:0003677">
    <property type="term" value="F:DNA binding"/>
    <property type="evidence" value="ECO:0007669"/>
    <property type="project" value="InterPro"/>
</dbReference>
<protein>
    <submittedName>
        <fullName evidence="4">DNA-directed DNA polymerase, family A, palm domain containing protein</fullName>
    </submittedName>
</protein>